<keyword evidence="1" id="KW-1133">Transmembrane helix</keyword>
<dbReference type="Proteomes" id="UP000252797">
    <property type="component" value="Unassembled WGS sequence"/>
</dbReference>
<dbReference type="InterPro" id="IPR015943">
    <property type="entry name" value="WD40/YVTN_repeat-like_dom_sf"/>
</dbReference>
<comment type="caution">
    <text evidence="2">The sequence shown here is derived from an EMBL/GenBank/DDBJ whole genome shotgun (WGS) entry which is preliminary data.</text>
</comment>
<dbReference type="RefSeq" id="WP_113845736.1">
    <property type="nucleotide sequence ID" value="NZ_LEPB01000004.1"/>
</dbReference>
<accession>A0A367CDY2</accession>
<dbReference type="Gene3D" id="2.130.10.10">
    <property type="entry name" value="YVTN repeat-like/Quinoprotein amine dehydrogenase"/>
    <property type="match status" value="1"/>
</dbReference>
<feature type="transmembrane region" description="Helical" evidence="1">
    <location>
        <begin position="193"/>
        <end position="211"/>
    </location>
</feature>
<reference evidence="2 3" key="1">
    <citation type="submission" date="2015-06" db="EMBL/GenBank/DDBJ databases">
        <title>The Genome Sequence of Enterococcus durans 4EA1.</title>
        <authorList>
            <consortium name="The Broad Institute Genomics Platform"/>
            <consortium name="The Broad Institute Genome Sequencing Center for Infectious Disease"/>
            <person name="Earl A.M."/>
            <person name="Van Tyne D."/>
            <person name="Lebreton F."/>
            <person name="Saavedra J.T."/>
            <person name="Gilmore M.S."/>
            <person name="Manson Mcguire A."/>
            <person name="Clock S."/>
            <person name="Crupain M."/>
            <person name="Rangan U."/>
            <person name="Young S."/>
            <person name="Abouelleil A."/>
            <person name="Cao P."/>
            <person name="Chapman S.B."/>
            <person name="Griggs A."/>
            <person name="Priest M."/>
            <person name="Shea T."/>
            <person name="Wortman J."/>
            <person name="Nusbaum C."/>
            <person name="Birren B."/>
        </authorList>
    </citation>
    <scope>NUCLEOTIDE SEQUENCE [LARGE SCALE GENOMIC DNA]</scope>
    <source>
        <strain evidence="2 3">4EA1</strain>
    </source>
</reference>
<organism evidence="2 3">
    <name type="scientific">Enterococcus durans</name>
    <dbReference type="NCBI Taxonomy" id="53345"/>
    <lineage>
        <taxon>Bacteria</taxon>
        <taxon>Bacillati</taxon>
        <taxon>Bacillota</taxon>
        <taxon>Bacilli</taxon>
        <taxon>Lactobacillales</taxon>
        <taxon>Enterococcaceae</taxon>
        <taxon>Enterococcus</taxon>
    </lineage>
</organism>
<sequence>MDNELLIIELLSTKQKIMMIIKKQTKKMSVMLGFYFIGALFFFYGLARVVYQYLLNRGISYSSVDRVTNLYGFSKACGFFVMLILFLLFSFLWGRYHYISRHFDQWIEKRVENHFYAKASMQDLPSIFLFEKNELKMTVAKKDCFFLSKTIDDVSLFLGIYKWYGMDRYAIFIETDETMETVPEIRTVFNRHFVLGAGLLLLGLGGAFFYASGGPISGMHGSTIAKVAVTHSSERSDDGNLLKDPKKEVQLVASQTNDLKIDQETKKLYMTTDQGKQWRFVPLELDWVRFGDYTLTSGTIPVGYWMDKTFDLSPDFSWFLYSPDQQDVYMLTSTDAGKTWGKNLITNHGERVRYRKATFLNGDQGIVMLSTDNGMSAESLQIYTTNDKGKSWTSTGGTVIDQPIQNVSFVTTSLGFVSIREKLYYTANGGRSFKESIVTIPADYQTGGLDLFQSPNEVTQVSANRLEAKFYLLKANSIDIGKMFACLFTSTDNGETWQFEQQLSQVDIND</sequence>
<evidence type="ECO:0000313" key="3">
    <source>
        <dbReference type="Proteomes" id="UP000252797"/>
    </source>
</evidence>
<dbReference type="AlphaFoldDB" id="A0A367CDY2"/>
<feature type="transmembrane region" description="Helical" evidence="1">
    <location>
        <begin position="71"/>
        <end position="93"/>
    </location>
</feature>
<dbReference type="SUPFAM" id="SSF110296">
    <property type="entry name" value="Oligoxyloglucan reducing end-specific cellobiohydrolase"/>
    <property type="match status" value="1"/>
</dbReference>
<keyword evidence="1" id="KW-0472">Membrane</keyword>
<keyword evidence="1" id="KW-0812">Transmembrane</keyword>
<dbReference type="InterPro" id="IPR002860">
    <property type="entry name" value="BNR_rpt"/>
</dbReference>
<dbReference type="Pfam" id="PF02012">
    <property type="entry name" value="BNR"/>
    <property type="match status" value="1"/>
</dbReference>
<evidence type="ECO:0008006" key="4">
    <source>
        <dbReference type="Google" id="ProtNLM"/>
    </source>
</evidence>
<dbReference type="EMBL" id="LEPB01000004">
    <property type="protein sequence ID" value="RCA10837.1"/>
    <property type="molecule type" value="Genomic_DNA"/>
</dbReference>
<feature type="transmembrane region" description="Helical" evidence="1">
    <location>
        <begin position="28"/>
        <end position="51"/>
    </location>
</feature>
<dbReference type="CDD" id="cd15482">
    <property type="entry name" value="Sialidase_non-viral"/>
    <property type="match status" value="1"/>
</dbReference>
<proteinExistence type="predicted"/>
<evidence type="ECO:0000256" key="1">
    <source>
        <dbReference type="SAM" id="Phobius"/>
    </source>
</evidence>
<evidence type="ECO:0000313" key="2">
    <source>
        <dbReference type="EMBL" id="RCA10837.1"/>
    </source>
</evidence>
<name>A0A367CDY2_9ENTE</name>
<gene>
    <name evidence="2" type="ORF">EA71_01590</name>
</gene>
<protein>
    <recommendedName>
        <fullName evidence="4">Glycosyl hydrolase</fullName>
    </recommendedName>
</protein>